<dbReference type="Gene3D" id="1.10.10.10">
    <property type="entry name" value="Winged helix-like DNA-binding domain superfamily/Winged helix DNA-binding domain"/>
    <property type="match status" value="1"/>
</dbReference>
<keyword evidence="6" id="KW-1185">Reference proteome</keyword>
<evidence type="ECO:0000256" key="2">
    <source>
        <dbReference type="ARBA" id="ARBA00023125"/>
    </source>
</evidence>
<dbReference type="InterPro" id="IPR023187">
    <property type="entry name" value="Tscrpt_reg_MarR-type_CS"/>
</dbReference>
<proteinExistence type="predicted"/>
<dbReference type="RefSeq" id="WP_312031725.1">
    <property type="nucleotide sequence ID" value="NZ_CP051151.1"/>
</dbReference>
<dbReference type="KEGG" id="tbk:HF295_08395"/>
<dbReference type="PROSITE" id="PS50995">
    <property type="entry name" value="HTH_MARR_2"/>
    <property type="match status" value="1"/>
</dbReference>
<dbReference type="SMART" id="SM00347">
    <property type="entry name" value="HTH_MARR"/>
    <property type="match status" value="1"/>
</dbReference>
<evidence type="ECO:0000313" key="5">
    <source>
        <dbReference type="EMBL" id="QLY40873.1"/>
    </source>
</evidence>
<dbReference type="PRINTS" id="PR00598">
    <property type="entry name" value="HTHMARR"/>
</dbReference>
<reference evidence="5 6" key="1">
    <citation type="submission" date="2020-04" db="EMBL/GenBank/DDBJ databases">
        <authorList>
            <person name="Zheng R.K."/>
            <person name="Sun C.M."/>
        </authorList>
    </citation>
    <scope>NUCLEOTIDE SEQUENCE [LARGE SCALE GENOMIC DNA]</scope>
    <source>
        <strain evidence="6">zrk29</strain>
    </source>
</reference>
<keyword evidence="3" id="KW-0804">Transcription</keyword>
<dbReference type="Pfam" id="PF01047">
    <property type="entry name" value="MarR"/>
    <property type="match status" value="1"/>
</dbReference>
<dbReference type="InterPro" id="IPR036388">
    <property type="entry name" value="WH-like_DNA-bd_sf"/>
</dbReference>
<dbReference type="AlphaFoldDB" id="A0A7L6N3X2"/>
<dbReference type="InterPro" id="IPR036390">
    <property type="entry name" value="WH_DNA-bd_sf"/>
</dbReference>
<dbReference type="PANTHER" id="PTHR42756">
    <property type="entry name" value="TRANSCRIPTIONAL REGULATOR, MARR"/>
    <property type="match status" value="1"/>
</dbReference>
<evidence type="ECO:0000256" key="1">
    <source>
        <dbReference type="ARBA" id="ARBA00023015"/>
    </source>
</evidence>
<dbReference type="InterPro" id="IPR000835">
    <property type="entry name" value="HTH_MarR-typ"/>
</dbReference>
<dbReference type="GO" id="GO:0003677">
    <property type="term" value="F:DNA binding"/>
    <property type="evidence" value="ECO:0007669"/>
    <property type="project" value="UniProtKB-KW"/>
</dbReference>
<accession>A0A7L6N3X2</accession>
<evidence type="ECO:0000313" key="6">
    <source>
        <dbReference type="Proteomes" id="UP000512167"/>
    </source>
</evidence>
<feature type="domain" description="HTH marR-type" evidence="4">
    <location>
        <begin position="1"/>
        <end position="135"/>
    </location>
</feature>
<dbReference type="PROSITE" id="PS01117">
    <property type="entry name" value="HTH_MARR_1"/>
    <property type="match status" value="1"/>
</dbReference>
<dbReference type="GO" id="GO:0003700">
    <property type="term" value="F:DNA-binding transcription factor activity"/>
    <property type="evidence" value="ECO:0007669"/>
    <property type="project" value="InterPro"/>
</dbReference>
<dbReference type="EMBL" id="CP051151">
    <property type="protein sequence ID" value="QLY40873.1"/>
    <property type="molecule type" value="Genomic_DNA"/>
</dbReference>
<dbReference type="PANTHER" id="PTHR42756:SF1">
    <property type="entry name" value="TRANSCRIPTIONAL REPRESSOR OF EMRAB OPERON"/>
    <property type="match status" value="1"/>
</dbReference>
<dbReference type="SUPFAM" id="SSF46785">
    <property type="entry name" value="Winged helix' DNA-binding domain"/>
    <property type="match status" value="1"/>
</dbReference>
<sequence>MKDLKTITTLFRATDSFSKAIQRDVKQYGLNVTEFGIMEALYHKGKMNIKSLLEKVLITNSTMSYVIDQLIQKEYIIKTQSLLDRRSFELDLTQAGHSLMKNIFVKHKKHMRSIIEVLSKEEEEQLRIMLKKIGKRANDYGL</sequence>
<keyword evidence="1" id="KW-0805">Transcription regulation</keyword>
<organism evidence="5 6">
    <name type="scientific">Hujiaoplasma nucleasis</name>
    <dbReference type="NCBI Taxonomy" id="2725268"/>
    <lineage>
        <taxon>Bacteria</taxon>
        <taxon>Bacillati</taxon>
        <taxon>Mycoplasmatota</taxon>
        <taxon>Mollicutes</taxon>
        <taxon>Candidatus Izemoplasmatales</taxon>
        <taxon>Hujiaoplasmataceae</taxon>
        <taxon>Hujiaoplasma</taxon>
    </lineage>
</organism>
<name>A0A7L6N3X2_9MOLU</name>
<evidence type="ECO:0000259" key="4">
    <source>
        <dbReference type="PROSITE" id="PS50995"/>
    </source>
</evidence>
<keyword evidence="2" id="KW-0238">DNA-binding</keyword>
<protein>
    <submittedName>
        <fullName evidence="5">MarR family transcriptional regulator</fullName>
    </submittedName>
</protein>
<evidence type="ECO:0000256" key="3">
    <source>
        <dbReference type="ARBA" id="ARBA00023163"/>
    </source>
</evidence>
<gene>
    <name evidence="5" type="ORF">HF295_08395</name>
</gene>
<dbReference type="Proteomes" id="UP000512167">
    <property type="component" value="Chromosome"/>
</dbReference>